<keyword evidence="5" id="KW-1185">Reference proteome</keyword>
<dbReference type="CDD" id="cd07813">
    <property type="entry name" value="COQ10p_like"/>
    <property type="match status" value="1"/>
</dbReference>
<feature type="domain" description="Coenzyme Q-binding protein COQ10 START" evidence="3">
    <location>
        <begin position="10"/>
        <end position="135"/>
    </location>
</feature>
<dbReference type="AlphaFoldDB" id="A0A1I4TMM9"/>
<dbReference type="Gene3D" id="3.30.530.20">
    <property type="match status" value="1"/>
</dbReference>
<evidence type="ECO:0000313" key="5">
    <source>
        <dbReference type="Proteomes" id="UP000243629"/>
    </source>
</evidence>
<dbReference type="SUPFAM" id="SSF55961">
    <property type="entry name" value="Bet v1-like"/>
    <property type="match status" value="1"/>
</dbReference>
<gene>
    <name evidence="4" type="ORF">SAMN05216217_11524</name>
</gene>
<protein>
    <submittedName>
        <fullName evidence="4">Ribosome association toxin PasT (RatA) of the RatAB toxin-antitoxin module</fullName>
    </submittedName>
</protein>
<dbReference type="Proteomes" id="UP000243629">
    <property type="component" value="Unassembled WGS sequence"/>
</dbReference>
<dbReference type="InterPro" id="IPR044996">
    <property type="entry name" value="COQ10-like"/>
</dbReference>
<dbReference type="EMBL" id="FOUI01000015">
    <property type="protein sequence ID" value="SFM77979.1"/>
    <property type="molecule type" value="Genomic_DNA"/>
</dbReference>
<evidence type="ECO:0000256" key="2">
    <source>
        <dbReference type="ARBA" id="ARBA00022649"/>
    </source>
</evidence>
<organism evidence="4 5">
    <name type="scientific">Halopseudomonas yangmingensis</name>
    <dbReference type="NCBI Taxonomy" id="1720063"/>
    <lineage>
        <taxon>Bacteria</taxon>
        <taxon>Pseudomonadati</taxon>
        <taxon>Pseudomonadota</taxon>
        <taxon>Gammaproteobacteria</taxon>
        <taxon>Pseudomonadales</taxon>
        <taxon>Pseudomonadaceae</taxon>
        <taxon>Halopseudomonas</taxon>
    </lineage>
</organism>
<dbReference type="InterPro" id="IPR023393">
    <property type="entry name" value="START-like_dom_sf"/>
</dbReference>
<dbReference type="PANTHER" id="PTHR12901:SF10">
    <property type="entry name" value="COENZYME Q-BINDING PROTEIN COQ10, MITOCHONDRIAL"/>
    <property type="match status" value="1"/>
</dbReference>
<evidence type="ECO:0000313" key="4">
    <source>
        <dbReference type="EMBL" id="SFM77979.1"/>
    </source>
</evidence>
<keyword evidence="2" id="KW-1277">Toxin-antitoxin system</keyword>
<dbReference type="STRING" id="1720063.SAMN05216217_11524"/>
<name>A0A1I4TMM9_9GAMM</name>
<dbReference type="InterPro" id="IPR005031">
    <property type="entry name" value="COQ10_START"/>
</dbReference>
<proteinExistence type="inferred from homology"/>
<dbReference type="FunFam" id="3.30.530.20:FF:000061">
    <property type="entry name" value="Ribosome association toxin RatA"/>
    <property type="match status" value="1"/>
</dbReference>
<dbReference type="RefSeq" id="WP_093477851.1">
    <property type="nucleotide sequence ID" value="NZ_FOUI01000015.1"/>
</dbReference>
<accession>A0A1I4TMM9</accession>
<dbReference type="Pfam" id="PF03364">
    <property type="entry name" value="Polyketide_cyc"/>
    <property type="match status" value="1"/>
</dbReference>
<dbReference type="GO" id="GO:0045333">
    <property type="term" value="P:cellular respiration"/>
    <property type="evidence" value="ECO:0007669"/>
    <property type="project" value="InterPro"/>
</dbReference>
<dbReference type="PANTHER" id="PTHR12901">
    <property type="entry name" value="SPERM PROTEIN HOMOLOG"/>
    <property type="match status" value="1"/>
</dbReference>
<reference evidence="5" key="1">
    <citation type="submission" date="2016-10" db="EMBL/GenBank/DDBJ databases">
        <authorList>
            <person name="Varghese N."/>
            <person name="Submissions S."/>
        </authorList>
    </citation>
    <scope>NUCLEOTIDE SEQUENCE [LARGE SCALE GENOMIC DNA]</scope>
    <source>
        <strain evidence="5">DSM 24213</strain>
    </source>
</reference>
<dbReference type="OrthoDB" id="9804759at2"/>
<evidence type="ECO:0000259" key="3">
    <source>
        <dbReference type="Pfam" id="PF03364"/>
    </source>
</evidence>
<dbReference type="GO" id="GO:0048039">
    <property type="term" value="F:ubiquinone binding"/>
    <property type="evidence" value="ECO:0007669"/>
    <property type="project" value="InterPro"/>
</dbReference>
<sequence>MTHIQRSALLPYTAQRLFDLVNRVEHYPQFLPWCSSAQVLDETEQEMRAQLTVAKAGVSQSFVTRNQLIPGQRIEMRLEQGPFTELHGIWEFRALGEHACKISLDLHFNYAGPVVKATLGPLFNQAANSMVEAFCQRAKEIYGG</sequence>
<comment type="similarity">
    <text evidence="1">Belongs to the ribosome association toxin RatA family.</text>
</comment>
<evidence type="ECO:0000256" key="1">
    <source>
        <dbReference type="ARBA" id="ARBA00008918"/>
    </source>
</evidence>